<evidence type="ECO:0000256" key="2">
    <source>
        <dbReference type="ARBA" id="ARBA00022777"/>
    </source>
</evidence>
<feature type="binding site" evidence="3">
    <location>
        <begin position="20"/>
        <end position="25"/>
    </location>
    <ligand>
        <name>ATP</name>
        <dbReference type="ChEBI" id="CHEBI:30616"/>
    </ligand>
</feature>
<dbReference type="PANTHER" id="PTHR47690">
    <property type="entry name" value="GLUCOKINASE"/>
    <property type="match status" value="1"/>
</dbReference>
<evidence type="ECO:0000256" key="1">
    <source>
        <dbReference type="ARBA" id="ARBA00022679"/>
    </source>
</evidence>
<dbReference type="EMBL" id="JACIVI010000003">
    <property type="protein sequence ID" value="MBB1162208.1"/>
    <property type="molecule type" value="Genomic_DNA"/>
</dbReference>
<dbReference type="Pfam" id="PF02685">
    <property type="entry name" value="Glucokinase"/>
    <property type="match status" value="1"/>
</dbReference>
<evidence type="ECO:0000313" key="5">
    <source>
        <dbReference type="EMBL" id="MBB1162208.1"/>
    </source>
</evidence>
<organism evidence="5 6">
    <name type="scientific">Aquariibacter albus</name>
    <dbReference type="NCBI Taxonomy" id="2759899"/>
    <lineage>
        <taxon>Bacteria</taxon>
        <taxon>Pseudomonadati</taxon>
        <taxon>Pseudomonadota</taxon>
        <taxon>Betaproteobacteria</taxon>
        <taxon>Burkholderiales</taxon>
        <taxon>Sphaerotilaceae</taxon>
        <taxon>Aquariibacter</taxon>
    </lineage>
</organism>
<dbReference type="GO" id="GO:0005536">
    <property type="term" value="F:D-glucose binding"/>
    <property type="evidence" value="ECO:0007669"/>
    <property type="project" value="InterPro"/>
</dbReference>
<dbReference type="NCBIfam" id="NF001416">
    <property type="entry name" value="PRK00292.1-3"/>
    <property type="match status" value="1"/>
</dbReference>
<dbReference type="GO" id="GO:0005524">
    <property type="term" value="F:ATP binding"/>
    <property type="evidence" value="ECO:0007669"/>
    <property type="project" value="UniProtKB-UniRule"/>
</dbReference>
<dbReference type="SUPFAM" id="SSF53067">
    <property type="entry name" value="Actin-like ATPase domain"/>
    <property type="match status" value="1"/>
</dbReference>
<accession>A0A839HRI0</accession>
<name>A0A839HRI0_9BURK</name>
<keyword evidence="3" id="KW-0067">ATP-binding</keyword>
<dbReference type="Proteomes" id="UP000586093">
    <property type="component" value="Unassembled WGS sequence"/>
</dbReference>
<sequence>MHEARAPGAGPQPAGPRLLGDIGGTNARFGWQAGPQAAITQLQVLPCLEHARLEDAIRAYLHQQGLPPPACAALGIANPVTGDAVKMTNHAWAFSIEGLRAALGLDRLLMLNDFSALALALPALPPQALRAVGGGTAAPDAPRALIGPGTGLGVSGLLPVGGGAEAWPLSGEGGHVTLAASTEREFRVIQVLQARYGHVSAERVLSGPGLVDLYHALLALEGKRGIEIVSPAQVLERAGELPGSTANEALELFCGFLGSVAGDLALTLGARGGVYVGGGIVPRLGERLKASTFRERFEAKGRFRGYLQAIPTWVIDGAAPALLGAARALDLPVRPADPQAAASAG</sequence>
<dbReference type="HAMAP" id="MF_00524">
    <property type="entry name" value="Glucokinase"/>
    <property type="match status" value="1"/>
</dbReference>
<dbReference type="EC" id="2.7.1.2" evidence="3"/>
<dbReference type="GO" id="GO:0004340">
    <property type="term" value="F:glucokinase activity"/>
    <property type="evidence" value="ECO:0007669"/>
    <property type="project" value="UniProtKB-UniRule"/>
</dbReference>
<keyword evidence="2 3" id="KW-0418">Kinase</keyword>
<dbReference type="NCBIfam" id="TIGR00749">
    <property type="entry name" value="glk"/>
    <property type="match status" value="1"/>
</dbReference>
<evidence type="ECO:0000256" key="4">
    <source>
        <dbReference type="RuleBase" id="RU004046"/>
    </source>
</evidence>
<keyword evidence="3" id="KW-0324">Glycolysis</keyword>
<keyword evidence="1 3" id="KW-0808">Transferase</keyword>
<reference evidence="5 6" key="1">
    <citation type="submission" date="2020-08" db="EMBL/GenBank/DDBJ databases">
        <title>Aquariorum lacteus gen. nov., sp. nov., a new member of the family Comamonadaceae, isolated from freshwater aquarium.</title>
        <authorList>
            <person name="Chun S.-J."/>
        </authorList>
    </citation>
    <scope>NUCLEOTIDE SEQUENCE [LARGE SCALE GENOMIC DNA]</scope>
    <source>
        <strain evidence="5 6">SJAQ100</strain>
    </source>
</reference>
<dbReference type="Gene3D" id="3.40.367.20">
    <property type="match status" value="1"/>
</dbReference>
<dbReference type="InterPro" id="IPR003836">
    <property type="entry name" value="Glucokinase"/>
</dbReference>
<dbReference type="Gene3D" id="3.30.420.40">
    <property type="match status" value="1"/>
</dbReference>
<evidence type="ECO:0000313" key="6">
    <source>
        <dbReference type="Proteomes" id="UP000586093"/>
    </source>
</evidence>
<comment type="catalytic activity">
    <reaction evidence="3">
        <text>D-glucose + ATP = D-glucose 6-phosphate + ADP + H(+)</text>
        <dbReference type="Rhea" id="RHEA:17825"/>
        <dbReference type="ChEBI" id="CHEBI:4167"/>
        <dbReference type="ChEBI" id="CHEBI:15378"/>
        <dbReference type="ChEBI" id="CHEBI:30616"/>
        <dbReference type="ChEBI" id="CHEBI:61548"/>
        <dbReference type="ChEBI" id="CHEBI:456216"/>
        <dbReference type="EC" id="2.7.1.2"/>
    </reaction>
</comment>
<dbReference type="CDD" id="cd24008">
    <property type="entry name" value="ASKHA_NBD_GLK"/>
    <property type="match status" value="1"/>
</dbReference>
<dbReference type="PANTHER" id="PTHR47690:SF1">
    <property type="entry name" value="GLUCOKINASE"/>
    <property type="match status" value="1"/>
</dbReference>
<proteinExistence type="inferred from homology"/>
<evidence type="ECO:0000256" key="3">
    <source>
        <dbReference type="HAMAP-Rule" id="MF_00524"/>
    </source>
</evidence>
<dbReference type="GO" id="GO:0006096">
    <property type="term" value="P:glycolytic process"/>
    <property type="evidence" value="ECO:0007669"/>
    <property type="project" value="UniProtKB-UniRule"/>
</dbReference>
<comment type="caution">
    <text evidence="5">The sequence shown here is derived from an EMBL/GenBank/DDBJ whole genome shotgun (WGS) entry which is preliminary data.</text>
</comment>
<gene>
    <name evidence="3" type="primary">glk</name>
    <name evidence="5" type="ORF">H4F90_09460</name>
</gene>
<keyword evidence="3" id="KW-0547">Nucleotide-binding</keyword>
<keyword evidence="6" id="KW-1185">Reference proteome</keyword>
<protein>
    <recommendedName>
        <fullName evidence="3">Glucokinase</fullName>
        <ecNumber evidence="3">2.7.1.2</ecNumber>
    </recommendedName>
    <alternativeName>
        <fullName evidence="3">Glucose kinase</fullName>
    </alternativeName>
</protein>
<dbReference type="InterPro" id="IPR043129">
    <property type="entry name" value="ATPase_NBD"/>
</dbReference>
<comment type="similarity">
    <text evidence="3 4">Belongs to the bacterial glucokinase family.</text>
</comment>
<dbReference type="InterPro" id="IPR050201">
    <property type="entry name" value="Bacterial_glucokinase"/>
</dbReference>
<comment type="subcellular location">
    <subcellularLocation>
        <location evidence="3">Cytoplasm</location>
    </subcellularLocation>
</comment>
<dbReference type="RefSeq" id="WP_182663909.1">
    <property type="nucleotide sequence ID" value="NZ_JACIVI010000003.1"/>
</dbReference>
<dbReference type="GO" id="GO:0005829">
    <property type="term" value="C:cytosol"/>
    <property type="evidence" value="ECO:0007669"/>
    <property type="project" value="TreeGrafter"/>
</dbReference>
<keyword evidence="3" id="KW-0963">Cytoplasm</keyword>
<dbReference type="AlphaFoldDB" id="A0A839HRI0"/>